<keyword evidence="1" id="KW-0732">Signal</keyword>
<evidence type="ECO:0000313" key="2">
    <source>
        <dbReference type="EMBL" id="KAF3226137.1"/>
    </source>
</evidence>
<feature type="signal peptide" evidence="1">
    <location>
        <begin position="1"/>
        <end position="20"/>
    </location>
</feature>
<comment type="caution">
    <text evidence="2">The sequence shown here is derived from an EMBL/GenBank/DDBJ whole genome shotgun (WGS) entry which is preliminary data.</text>
</comment>
<reference evidence="2 3" key="1">
    <citation type="submission" date="2019-06" db="EMBL/GenBank/DDBJ databases">
        <authorList>
            <person name="Palmer J.M."/>
        </authorList>
    </citation>
    <scope>NUCLEOTIDE SEQUENCE [LARGE SCALE GENOMIC DNA]</scope>
    <source>
        <strain evidence="2 3">TWF191</strain>
    </source>
</reference>
<dbReference type="EMBL" id="WIPF01000024">
    <property type="protein sequence ID" value="KAF3226137.1"/>
    <property type="molecule type" value="Genomic_DNA"/>
</dbReference>
<name>A0A7C8QTT1_ORBOL</name>
<evidence type="ECO:0000313" key="3">
    <source>
        <dbReference type="Proteomes" id="UP000483672"/>
    </source>
</evidence>
<feature type="chain" id="PRO_5028977647" evidence="1">
    <location>
        <begin position="21"/>
        <end position="455"/>
    </location>
</feature>
<dbReference type="Proteomes" id="UP000483672">
    <property type="component" value="Unassembled WGS sequence"/>
</dbReference>
<sequence>MLLSQILCGFGFLLAPLAAAQSVVYTTSTTTITELVVCTTTQYTIKSLDYCPCTAVFPSVSRCTNCQTCSTTLVSPTTSSGPYPTGDEFTVDLTIGLDTGYERVTLSRAGNTVGIGGTVITFNLSDSGLLRDVLTGDTVYVILPTGTLRKRFEGSVDLLIGPNPPSTASKTTWYRTSQGELKFEIGKGTSSSITLAFGVALDESDQIDTTVPIQMYDVSEGVPSDIETGIAEQSSVTGSDFTIHLIYGELRSDFFVYKQYENNIHTDNYSHTVRADNRDFDHHSGERGCNHNHNIAASYTDCHAIWLYRYDFHRTVRPICADSHSICCIHTGYYHRHLLRQCWLHFYSNYRERLPYSHCYRRIASSYDHEHHLRISVLNPKLSREFVDTNDHDILAVHTDYNHYDNFICVEPIPDSDDDYLWYGADSDRVDYQQPIQRVFYYDCDFRLNDYNWSG</sequence>
<accession>A0A7C8QTT1</accession>
<protein>
    <submittedName>
        <fullName evidence="2">Uncharacterized protein</fullName>
    </submittedName>
</protein>
<gene>
    <name evidence="2" type="ORF">TWF191_004799</name>
</gene>
<dbReference type="AlphaFoldDB" id="A0A7C8QTT1"/>
<evidence type="ECO:0000256" key="1">
    <source>
        <dbReference type="SAM" id="SignalP"/>
    </source>
</evidence>
<organism evidence="2 3">
    <name type="scientific">Orbilia oligospora</name>
    <name type="common">Nematode-trapping fungus</name>
    <name type="synonym">Arthrobotrys oligospora</name>
    <dbReference type="NCBI Taxonomy" id="2813651"/>
    <lineage>
        <taxon>Eukaryota</taxon>
        <taxon>Fungi</taxon>
        <taxon>Dikarya</taxon>
        <taxon>Ascomycota</taxon>
        <taxon>Pezizomycotina</taxon>
        <taxon>Orbiliomycetes</taxon>
        <taxon>Orbiliales</taxon>
        <taxon>Orbiliaceae</taxon>
        <taxon>Orbilia</taxon>
    </lineage>
</organism>
<proteinExistence type="predicted"/>